<gene>
    <name evidence="1" type="ORF">PAND9192_00838</name>
</gene>
<keyword evidence="2" id="KW-1185">Reference proteome</keyword>
<reference evidence="2" key="1">
    <citation type="submission" date="2017-06" db="EMBL/GenBank/DDBJ databases">
        <authorList>
            <person name="Rodrigo-Torres L."/>
            <person name="Arahal R.D."/>
            <person name="Lucena T."/>
        </authorList>
    </citation>
    <scope>NUCLEOTIDE SEQUENCE [LARGE SCALE GENOMIC DNA]</scope>
    <source>
        <strain evidence="2">CECT 9192</strain>
    </source>
</reference>
<accession>A0A1Y6M9L4</accession>
<name>A0A1Y6M9L4_9GAMM</name>
<dbReference type="EMBL" id="FYAJ01000001">
    <property type="protein sequence ID" value="SMY33246.1"/>
    <property type="molecule type" value="Genomic_DNA"/>
</dbReference>
<dbReference type="AlphaFoldDB" id="A0A1Y6M9L4"/>
<dbReference type="RefSeq" id="WP_087852660.1">
    <property type="nucleotide sequence ID" value="NZ_FYAJ01000001.1"/>
</dbReference>
<evidence type="ECO:0000313" key="2">
    <source>
        <dbReference type="Proteomes" id="UP000195719"/>
    </source>
</evidence>
<dbReference type="Proteomes" id="UP000195719">
    <property type="component" value="Unassembled WGS sequence"/>
</dbReference>
<organism evidence="1 2">
    <name type="scientific">Photobacterium andalusiense</name>
    <dbReference type="NCBI Taxonomy" id="2204296"/>
    <lineage>
        <taxon>Bacteria</taxon>
        <taxon>Pseudomonadati</taxon>
        <taxon>Pseudomonadota</taxon>
        <taxon>Gammaproteobacteria</taxon>
        <taxon>Vibrionales</taxon>
        <taxon>Vibrionaceae</taxon>
        <taxon>Photobacterium</taxon>
    </lineage>
</organism>
<sequence length="193" mass="21971">MSIICITTFLEDMDHEFNHIKEQVKLKGFKVDGTAGIKPFCSLCELKSVDYFYENTEKNTFLFYEFSNLPDQHMSLTRISDGLKGSDDGSVTKKELVKIRKKIRAEIQHELVKKFNDTSLINANMRSKITNIPVTFDVKPTYVVVVPPIDPSILGNKTGDIIKFLDHLKGTLRSSIPKEICARVNIQDVRALF</sequence>
<protein>
    <submittedName>
        <fullName evidence="1">Uncharacterized protein</fullName>
    </submittedName>
</protein>
<evidence type="ECO:0000313" key="1">
    <source>
        <dbReference type="EMBL" id="SMY33246.1"/>
    </source>
</evidence>
<proteinExistence type="predicted"/>